<dbReference type="GeneID" id="5012116"/>
<dbReference type="AlphaFoldDB" id="A0BK67"/>
<sequence length="109" mass="13120">MEKQWIILDSKNRIDKSKQQLKVGLKQNRQTQLELLRKMQLLINIKDFKQKESKYPWSANLKAKIKSLRAGEKEKPYSKFKKIIELRKKVRMITNSQQQRALKSLYNMN</sequence>
<evidence type="ECO:0000313" key="1">
    <source>
        <dbReference type="EMBL" id="CAK58934.1"/>
    </source>
</evidence>
<dbReference type="EMBL" id="CT867999">
    <property type="protein sequence ID" value="CAK58934.1"/>
    <property type="molecule type" value="Genomic_DNA"/>
</dbReference>
<protein>
    <recommendedName>
        <fullName evidence="3">Ribosomal protein L29</fullName>
    </recommendedName>
</protein>
<dbReference type="RefSeq" id="XP_001426332.1">
    <property type="nucleotide sequence ID" value="XM_001426295.1"/>
</dbReference>
<organism evidence="1 2">
    <name type="scientific">Paramecium tetraurelia</name>
    <dbReference type="NCBI Taxonomy" id="5888"/>
    <lineage>
        <taxon>Eukaryota</taxon>
        <taxon>Sar</taxon>
        <taxon>Alveolata</taxon>
        <taxon>Ciliophora</taxon>
        <taxon>Intramacronucleata</taxon>
        <taxon>Oligohymenophorea</taxon>
        <taxon>Peniculida</taxon>
        <taxon>Parameciidae</taxon>
        <taxon>Paramecium</taxon>
    </lineage>
</organism>
<evidence type="ECO:0000313" key="2">
    <source>
        <dbReference type="Proteomes" id="UP000000600"/>
    </source>
</evidence>
<dbReference type="HOGENOM" id="CLU_2189050_0_0_1"/>
<name>A0BK67_PARTE</name>
<reference evidence="1 2" key="1">
    <citation type="journal article" date="2006" name="Nature">
        <title>Global trends of whole-genome duplications revealed by the ciliate Paramecium tetraurelia.</title>
        <authorList>
            <consortium name="Genoscope"/>
            <person name="Aury J.-M."/>
            <person name="Jaillon O."/>
            <person name="Duret L."/>
            <person name="Noel B."/>
            <person name="Jubin C."/>
            <person name="Porcel B.M."/>
            <person name="Segurens B."/>
            <person name="Daubin V."/>
            <person name="Anthouard V."/>
            <person name="Aiach N."/>
            <person name="Arnaiz O."/>
            <person name="Billaut A."/>
            <person name="Beisson J."/>
            <person name="Blanc I."/>
            <person name="Bouhouche K."/>
            <person name="Camara F."/>
            <person name="Duharcourt S."/>
            <person name="Guigo R."/>
            <person name="Gogendeau D."/>
            <person name="Katinka M."/>
            <person name="Keller A.-M."/>
            <person name="Kissmehl R."/>
            <person name="Klotz C."/>
            <person name="Koll F."/>
            <person name="Le Moue A."/>
            <person name="Lepere C."/>
            <person name="Malinsky S."/>
            <person name="Nowacki M."/>
            <person name="Nowak J.K."/>
            <person name="Plattner H."/>
            <person name="Poulain J."/>
            <person name="Ruiz F."/>
            <person name="Serrano V."/>
            <person name="Zagulski M."/>
            <person name="Dessen P."/>
            <person name="Betermier M."/>
            <person name="Weissenbach J."/>
            <person name="Scarpelli C."/>
            <person name="Schachter V."/>
            <person name="Sperling L."/>
            <person name="Meyer E."/>
            <person name="Cohen J."/>
            <person name="Wincker P."/>
        </authorList>
    </citation>
    <scope>NUCLEOTIDE SEQUENCE [LARGE SCALE GENOMIC DNA]</scope>
    <source>
        <strain evidence="1 2">Stock d4-2</strain>
    </source>
</reference>
<dbReference type="KEGG" id="ptm:GSPATT00029564001"/>
<keyword evidence="2" id="KW-1185">Reference proteome</keyword>
<dbReference type="InParanoid" id="A0BK67"/>
<evidence type="ECO:0008006" key="3">
    <source>
        <dbReference type="Google" id="ProtNLM"/>
    </source>
</evidence>
<accession>A0BK67</accession>
<proteinExistence type="predicted"/>
<gene>
    <name evidence="1" type="ORF">GSPATT00029564001</name>
</gene>
<dbReference type="Proteomes" id="UP000000600">
    <property type="component" value="Unassembled WGS sequence"/>
</dbReference>